<reference evidence="3 4" key="1">
    <citation type="submission" date="2020-08" db="EMBL/GenBank/DDBJ databases">
        <authorList>
            <person name="Liu C."/>
            <person name="Sun Q."/>
        </authorList>
    </citation>
    <scope>NUCLEOTIDE SEQUENCE [LARGE SCALE GENOMIC DNA]</scope>
    <source>
        <strain evidence="3 4">NSJ-38</strain>
    </source>
</reference>
<dbReference type="RefSeq" id="WP_249304665.1">
    <property type="nucleotide sequence ID" value="NZ_CP060634.1"/>
</dbReference>
<dbReference type="Proteomes" id="UP000515823">
    <property type="component" value="Chromosome"/>
</dbReference>
<feature type="compositionally biased region" description="Basic and acidic residues" evidence="1">
    <location>
        <begin position="366"/>
        <end position="376"/>
    </location>
</feature>
<feature type="transmembrane region" description="Helical" evidence="2">
    <location>
        <begin position="86"/>
        <end position="106"/>
    </location>
</feature>
<feature type="transmembrane region" description="Helical" evidence="2">
    <location>
        <begin position="50"/>
        <end position="79"/>
    </location>
</feature>
<feature type="region of interest" description="Disordered" evidence="1">
    <location>
        <begin position="356"/>
        <end position="382"/>
    </location>
</feature>
<feature type="transmembrane region" description="Helical" evidence="2">
    <location>
        <begin position="112"/>
        <end position="132"/>
    </location>
</feature>
<feature type="transmembrane region" description="Helical" evidence="2">
    <location>
        <begin position="139"/>
        <end position="155"/>
    </location>
</feature>
<keyword evidence="2" id="KW-1133">Transmembrane helix</keyword>
<evidence type="ECO:0000313" key="4">
    <source>
        <dbReference type="Proteomes" id="UP000515823"/>
    </source>
</evidence>
<dbReference type="KEGG" id="qdo:H9Q78_07210"/>
<keyword evidence="2" id="KW-0812">Transmembrane</keyword>
<keyword evidence="2" id="KW-0472">Membrane</keyword>
<proteinExistence type="predicted"/>
<feature type="transmembrane region" description="Helical" evidence="2">
    <location>
        <begin position="190"/>
        <end position="207"/>
    </location>
</feature>
<keyword evidence="4" id="KW-1185">Reference proteome</keyword>
<evidence type="ECO:0000313" key="3">
    <source>
        <dbReference type="EMBL" id="QNM06887.1"/>
    </source>
</evidence>
<organism evidence="3 4">
    <name type="scientific">Qiania dongpingensis</name>
    <dbReference type="NCBI Taxonomy" id="2763669"/>
    <lineage>
        <taxon>Bacteria</taxon>
        <taxon>Bacillati</taxon>
        <taxon>Bacillota</taxon>
        <taxon>Clostridia</taxon>
        <taxon>Lachnospirales</taxon>
        <taxon>Lachnospiraceae</taxon>
        <taxon>Qiania</taxon>
    </lineage>
</organism>
<dbReference type="EMBL" id="CP060634">
    <property type="protein sequence ID" value="QNM06887.1"/>
    <property type="molecule type" value="Genomic_DNA"/>
</dbReference>
<feature type="transmembrane region" description="Helical" evidence="2">
    <location>
        <begin position="244"/>
        <end position="266"/>
    </location>
</feature>
<name>A0A7G9G7V5_9FIRM</name>
<dbReference type="AlphaFoldDB" id="A0A7G9G7V5"/>
<protein>
    <submittedName>
        <fullName evidence="3">ABC transporter permease</fullName>
    </submittedName>
</protein>
<gene>
    <name evidence="3" type="ORF">H9Q78_07210</name>
</gene>
<evidence type="ECO:0000256" key="2">
    <source>
        <dbReference type="SAM" id="Phobius"/>
    </source>
</evidence>
<sequence length="382" mass="42704">MMTLLVLRERIKKFYARYGVHIIRVLRFLISLAVFMAVDGSMGYMERLNHIWLSVGLAAVCGFLPNGAIVVAAGIFVLVHMYAVSLEVFFVAAAVLLLFFCLYYVFQPGDSIVLILMPLMFVCRIPLIIPLALGLTGSVFSVIPMSFGIVIYYMLKFVKDNVGVLASTGSLSMPGRYTQMINGILGNREMWIMVGAFCVTLLVVYMIRRLSANRAWEIAIVTGTLVNILLLFAGVFLADIDLSVVTVIVGAVLAAAVGFLLEFFLFHLDYSRTEYVQFQDDDYYYYVKAVPKVAVTQPEVTVRKINPKNQGETGDGEELFTLHQDMGSTSEIMTAGKDLEKTKDLFKEGKMKDLEDTQVLSGKTQPLEKAEERRETDYDETV</sequence>
<evidence type="ECO:0000256" key="1">
    <source>
        <dbReference type="SAM" id="MobiDB-lite"/>
    </source>
</evidence>
<feature type="transmembrane region" description="Helical" evidence="2">
    <location>
        <begin position="21"/>
        <end position="38"/>
    </location>
</feature>
<accession>A0A7G9G7V5</accession>
<feature type="transmembrane region" description="Helical" evidence="2">
    <location>
        <begin position="219"/>
        <end position="238"/>
    </location>
</feature>